<accession>A0A409Y0U8</accession>
<evidence type="ECO:0000259" key="3">
    <source>
        <dbReference type="Pfam" id="PF18803"/>
    </source>
</evidence>
<feature type="non-terminal residue" evidence="4">
    <location>
        <position position="1"/>
    </location>
</feature>
<feature type="region of interest" description="Disordered" evidence="2">
    <location>
        <begin position="943"/>
        <end position="978"/>
    </location>
</feature>
<name>A0A409Y0U8_9AGAR</name>
<evidence type="ECO:0000313" key="4">
    <source>
        <dbReference type="EMBL" id="PPQ96654.1"/>
    </source>
</evidence>
<dbReference type="AlphaFoldDB" id="A0A409Y0U8"/>
<reference evidence="4 5" key="1">
    <citation type="journal article" date="2018" name="Evol. Lett.">
        <title>Horizontal gene cluster transfer increased hallucinogenic mushroom diversity.</title>
        <authorList>
            <person name="Reynolds H.T."/>
            <person name="Vijayakumar V."/>
            <person name="Gluck-Thaler E."/>
            <person name="Korotkin H.B."/>
            <person name="Matheny P.B."/>
            <person name="Slot J.C."/>
        </authorList>
    </citation>
    <scope>NUCLEOTIDE SEQUENCE [LARGE SCALE GENOMIC DNA]</scope>
    <source>
        <strain evidence="4 5">SRW20</strain>
    </source>
</reference>
<proteinExistence type="predicted"/>
<dbReference type="InParanoid" id="A0A409Y0U8"/>
<sequence>RAIKLWHWKNTYRPLPFFPLYALGDALHNPDCVTCHTKAAKFRCMDCMPRSPLRCPKCFINAHIENPLHRVEEWNGTFFEKRRLCDLGLRIQLGHGGRPCPCPTPGPSDFVVFHVNGVHQVEINFCDCSTSNTTAPHPCIQLLRMGWFPASSERPKTVFTFDLLRLFHQITLQGKTTLYDFYNAILHITDGLQLGKAIDRYSEFNHVFRLWRHLESLKHAGRGHDPSGAAGTSEGELVIECPACPHPGKNLPDDWEDVGPKDRFLYTFYFSFDANFKLKQKDRGIKDFDLGPGWGCFVENTRYEKHVALHVDEPEINSCGSDHNAVTRANMAIPGYIVNGVGLGLCSRHSLVRRNGVVDLPKGENMDFMALSALRGVQVPRIVVSYDVGCIWCKKLRERMVTYPDEMQLADDVEIEIGIPSWHVKGHGPHCQENYSLNYIPGVGRTCGEDVEITWSQTNALAPSTREMGPGARRETLNDHWNGWNLRKVIGFRPLFLKRFKDACVMRKKHRDAFETFSKTFKATTIALWTKMVEDWIKDRTKPSPYEEPKNTTTLQDVRLELTKEDAEDASNGIAAPHESSMTEFLTKGLELEEQQRSLRYDVAQNKSKLSAKQAADLQEKRNALSNRIQQWRPLQLAYTPAVAPLLLKEQSAVLLSSDTALVHEGKAEEVPLLLPSAVPPSIRSTMTTIAAKELRLRKAQAEEALEDVRRGRRMVTGLTQFKKLNICGAGNKPNTRMRTLYKRLQRRIQRAANRYCDARKAVQQLEPVGTWCDKFRKLEQCDIRGPGKQPDDPLLMPNGRHEQSWIWSVGRHGAKDDTEEEFDEIMRAEWAKMRARRDRWEEEYRLVLEEMRRTIAYLEWKAMWWRGQGWQRKDVDEVTRVGLRAYAERQAWMMELLAYSCAMKWIPTLSAEGVSLEWVDRYRSETFRGKLNTFDVGDAQIPTHDLEEVAGGDDEDISDPEGTENDGDEFDSYDFDD</sequence>
<dbReference type="EMBL" id="NHYE01001339">
    <property type="protein sequence ID" value="PPQ96654.1"/>
    <property type="molecule type" value="Genomic_DNA"/>
</dbReference>
<protein>
    <recommendedName>
        <fullName evidence="3">CxC2-like cysteine cluster KDZ transposase-associated domain-containing protein</fullName>
    </recommendedName>
</protein>
<organism evidence="4 5">
    <name type="scientific">Gymnopilus dilepis</name>
    <dbReference type="NCBI Taxonomy" id="231916"/>
    <lineage>
        <taxon>Eukaryota</taxon>
        <taxon>Fungi</taxon>
        <taxon>Dikarya</taxon>
        <taxon>Basidiomycota</taxon>
        <taxon>Agaricomycotina</taxon>
        <taxon>Agaricomycetes</taxon>
        <taxon>Agaricomycetidae</taxon>
        <taxon>Agaricales</taxon>
        <taxon>Agaricineae</taxon>
        <taxon>Hymenogastraceae</taxon>
        <taxon>Gymnopilus</taxon>
    </lineage>
</organism>
<dbReference type="InterPro" id="IPR041457">
    <property type="entry name" value="CxC2_KDZ-assoc"/>
</dbReference>
<keyword evidence="5" id="KW-1185">Reference proteome</keyword>
<feature type="compositionally biased region" description="Acidic residues" evidence="2">
    <location>
        <begin position="949"/>
        <end position="978"/>
    </location>
</feature>
<dbReference type="PANTHER" id="PTHR33096:SF1">
    <property type="entry name" value="CXC1-LIKE CYSTEINE CLUSTER ASSOCIATED WITH KDZ TRANSPOSASES DOMAIN-CONTAINING PROTEIN"/>
    <property type="match status" value="1"/>
</dbReference>
<evidence type="ECO:0000256" key="1">
    <source>
        <dbReference type="SAM" id="Coils"/>
    </source>
</evidence>
<dbReference type="Pfam" id="PF18758">
    <property type="entry name" value="KDZ"/>
    <property type="match status" value="1"/>
</dbReference>
<dbReference type="InterPro" id="IPR040521">
    <property type="entry name" value="KDZ"/>
</dbReference>
<dbReference type="PANTHER" id="PTHR33096">
    <property type="entry name" value="CXC2 DOMAIN-CONTAINING PROTEIN"/>
    <property type="match status" value="1"/>
</dbReference>
<feature type="domain" description="CxC2-like cysteine cluster KDZ transposase-associated" evidence="3">
    <location>
        <begin position="84"/>
        <end position="191"/>
    </location>
</feature>
<feature type="coiled-coil region" evidence="1">
    <location>
        <begin position="692"/>
        <end position="755"/>
    </location>
</feature>
<keyword evidence="1" id="KW-0175">Coiled coil</keyword>
<evidence type="ECO:0000256" key="2">
    <source>
        <dbReference type="SAM" id="MobiDB-lite"/>
    </source>
</evidence>
<evidence type="ECO:0000313" key="5">
    <source>
        <dbReference type="Proteomes" id="UP000284706"/>
    </source>
</evidence>
<dbReference type="OrthoDB" id="2804062at2759"/>
<dbReference type="Proteomes" id="UP000284706">
    <property type="component" value="Unassembled WGS sequence"/>
</dbReference>
<comment type="caution">
    <text evidence="4">The sequence shown here is derived from an EMBL/GenBank/DDBJ whole genome shotgun (WGS) entry which is preliminary data.</text>
</comment>
<dbReference type="STRING" id="231916.A0A409Y0U8"/>
<dbReference type="Pfam" id="PF18803">
    <property type="entry name" value="CxC2"/>
    <property type="match status" value="1"/>
</dbReference>
<gene>
    <name evidence="4" type="ORF">CVT26_010318</name>
</gene>